<feature type="compositionally biased region" description="Polar residues" evidence="1">
    <location>
        <begin position="46"/>
        <end position="61"/>
    </location>
</feature>
<evidence type="ECO:0000256" key="1">
    <source>
        <dbReference type="SAM" id="MobiDB-lite"/>
    </source>
</evidence>
<proteinExistence type="predicted"/>
<organism evidence="2">
    <name type="scientific">Xenopus tropicalis</name>
    <name type="common">Western clawed frog</name>
    <name type="synonym">Silurana tropicalis</name>
    <dbReference type="NCBI Taxonomy" id="8364"/>
    <lineage>
        <taxon>Eukaryota</taxon>
        <taxon>Metazoa</taxon>
        <taxon>Chordata</taxon>
        <taxon>Craniata</taxon>
        <taxon>Vertebrata</taxon>
        <taxon>Euteleostomi</taxon>
        <taxon>Amphibia</taxon>
        <taxon>Batrachia</taxon>
        <taxon>Anura</taxon>
        <taxon>Pipoidea</taxon>
        <taxon>Pipidae</taxon>
        <taxon>Xenopodinae</taxon>
        <taxon>Xenopus</taxon>
        <taxon>Silurana</taxon>
    </lineage>
</organism>
<dbReference type="AlphaFoldDB" id="A0A6I8QF20"/>
<accession>A0A6I8QF20</accession>
<reference evidence="2" key="1">
    <citation type="journal article" date="2010" name="Science">
        <title>The genome of the Western clawed frog Xenopus tropicalis.</title>
        <authorList>
            <person name="Hellsten U."/>
            <person name="Harland R.M."/>
            <person name="Gilchrist M.J."/>
            <person name="Hendrix D."/>
            <person name="Jurka J."/>
            <person name="Kapitonov V."/>
            <person name="Ovcharenko I."/>
            <person name="Putnam N.H."/>
            <person name="Shu S."/>
            <person name="Taher L."/>
            <person name="Blitz I.L."/>
            <person name="Blumberg B."/>
            <person name="Dichmann D.S."/>
            <person name="Dubchak I."/>
            <person name="Amaya E."/>
            <person name="Detter J.C."/>
            <person name="Fletcher R."/>
            <person name="Gerhard D.S."/>
            <person name="Goodstein D."/>
            <person name="Graves T."/>
            <person name="Grigoriev I.V."/>
            <person name="Grimwood J."/>
            <person name="Kawashima T."/>
            <person name="Lindquist E."/>
            <person name="Lucas S.M."/>
            <person name="Mead P.E."/>
            <person name="Mitros T."/>
            <person name="Ogino H."/>
            <person name="Ohta Y."/>
            <person name="Poliakov A.V."/>
            <person name="Pollet N."/>
            <person name="Robert J."/>
            <person name="Salamov A."/>
            <person name="Sater A.K."/>
            <person name="Schmutz J."/>
            <person name="Terry A."/>
            <person name="Vize P.D."/>
            <person name="Warren W.C."/>
            <person name="Wells D."/>
            <person name="Wills A."/>
            <person name="Wilson R.K."/>
            <person name="Zimmerman L.B."/>
            <person name="Zorn A.M."/>
            <person name="Grainger R."/>
            <person name="Grammer T."/>
            <person name="Khokha M.K."/>
            <person name="Richardson P.M."/>
            <person name="Rokhsar D.S."/>
        </authorList>
    </citation>
    <scope>NUCLEOTIDE SEQUENCE [LARGE SCALE GENOMIC DNA]</scope>
    <source>
        <strain evidence="2">Nigerian</strain>
    </source>
</reference>
<dbReference type="InParanoid" id="A0A6I8QF20"/>
<name>A0A6I8QF20_XENTR</name>
<dbReference type="Ensembl" id="ENSXETT00000098556">
    <property type="protein sequence ID" value="ENSXETP00000067143"/>
    <property type="gene ID" value="ENSXETG00000036591"/>
</dbReference>
<protein>
    <submittedName>
        <fullName evidence="2">Uncharacterized protein</fullName>
    </submittedName>
</protein>
<feature type="region of interest" description="Disordered" evidence="1">
    <location>
        <begin position="46"/>
        <end position="85"/>
    </location>
</feature>
<dbReference type="GeneTree" id="ENSGT00940000177696"/>
<sequence length="85" mass="9102">SHTYIGGWSNVGEGSKRIITHVLAARLPSVAHKLGLLIVVDGLSSHNSQHNAEDNQNSQPNLEARQEAPAHCASCSYSTNRGENV</sequence>
<dbReference type="Bgee" id="ENSXETG00000036591">
    <property type="expression patterns" value="Expressed in neurula embryo and 1 other cell type or tissue"/>
</dbReference>
<evidence type="ECO:0000313" key="2">
    <source>
        <dbReference type="Ensembl" id="ENSXETP00000067143"/>
    </source>
</evidence>
<feature type="compositionally biased region" description="Polar residues" evidence="1">
    <location>
        <begin position="75"/>
        <end position="85"/>
    </location>
</feature>
<reference evidence="2" key="2">
    <citation type="submission" date="2020-05" db="UniProtKB">
        <authorList>
            <consortium name="Ensembl"/>
        </authorList>
    </citation>
    <scope>IDENTIFICATION</scope>
</reference>